<evidence type="ECO:0000259" key="8">
    <source>
        <dbReference type="Pfam" id="PF13354"/>
    </source>
</evidence>
<dbReference type="Pfam" id="PF13354">
    <property type="entry name" value="Beta-lactamase2"/>
    <property type="match status" value="1"/>
</dbReference>
<dbReference type="InterPro" id="IPR000871">
    <property type="entry name" value="Beta-lactam_class-A"/>
</dbReference>
<reference evidence="10" key="1">
    <citation type="submission" date="2016-10" db="EMBL/GenBank/DDBJ databases">
        <authorList>
            <person name="Varghese N."/>
            <person name="Submissions S."/>
        </authorList>
    </citation>
    <scope>NUCLEOTIDE SEQUENCE [LARGE SCALE GENOMIC DNA]</scope>
    <source>
        <strain evidence="10">DSM 18130</strain>
    </source>
</reference>
<dbReference type="GO" id="GO:0046677">
    <property type="term" value="P:response to antibiotic"/>
    <property type="evidence" value="ECO:0007669"/>
    <property type="project" value="UniProtKB-UniRule"/>
</dbReference>
<evidence type="ECO:0000256" key="4">
    <source>
        <dbReference type="ARBA" id="ARBA00022801"/>
    </source>
</evidence>
<dbReference type="AlphaFoldDB" id="A0A1I0SQ47"/>
<dbReference type="InterPro" id="IPR012338">
    <property type="entry name" value="Beta-lactam/transpept-like"/>
</dbReference>
<dbReference type="SUPFAM" id="SSF56601">
    <property type="entry name" value="beta-lactamase/transpeptidase-like"/>
    <property type="match status" value="1"/>
</dbReference>
<dbReference type="EMBL" id="FOJM01000002">
    <property type="protein sequence ID" value="SFA40896.1"/>
    <property type="molecule type" value="Genomic_DNA"/>
</dbReference>
<dbReference type="PROSITE" id="PS00146">
    <property type="entry name" value="BETA_LACTAMASE_A"/>
    <property type="match status" value="1"/>
</dbReference>
<dbReference type="STRING" id="332999.SAMN04488511_102194"/>
<evidence type="ECO:0000313" key="10">
    <source>
        <dbReference type="Proteomes" id="UP000198836"/>
    </source>
</evidence>
<dbReference type="GO" id="GO:0030655">
    <property type="term" value="P:beta-lactam antibiotic catabolic process"/>
    <property type="evidence" value="ECO:0007669"/>
    <property type="project" value="InterPro"/>
</dbReference>
<accession>A0A1I0SQ47</accession>
<dbReference type="Gene3D" id="3.40.710.10">
    <property type="entry name" value="DD-peptidase/beta-lactamase superfamily"/>
    <property type="match status" value="1"/>
</dbReference>
<evidence type="ECO:0000256" key="2">
    <source>
        <dbReference type="ARBA" id="ARBA00009009"/>
    </source>
</evidence>
<dbReference type="InterPro" id="IPR023650">
    <property type="entry name" value="Beta-lactam_class-A_AS"/>
</dbReference>
<protein>
    <recommendedName>
        <fullName evidence="3 6">Beta-lactamase</fullName>
        <ecNumber evidence="3 6">3.5.2.6</ecNumber>
    </recommendedName>
</protein>
<evidence type="ECO:0000256" key="7">
    <source>
        <dbReference type="SAM" id="SignalP"/>
    </source>
</evidence>
<proteinExistence type="inferred from homology"/>
<evidence type="ECO:0000313" key="9">
    <source>
        <dbReference type="EMBL" id="SFA40896.1"/>
    </source>
</evidence>
<dbReference type="OrthoDB" id="9772863at2"/>
<feature type="domain" description="Beta-lactamase class A catalytic" evidence="8">
    <location>
        <begin position="44"/>
        <end position="270"/>
    </location>
</feature>
<sequence>MKNSFKLSLILLFTTSYQVFAQSPVLNAKIQEIIASKHAKVGIAIKGPNERDALSINGNEHFPLQSVFKFHIALAVLSQVDKGKFSLSQKIKISKKDLLPDLYSPIRDRYPNGVILPLSEILAYTVSQSDNVGCDILLRMIGGPEFVEKYCKSVGIHDVSIKINEEEQQGNWNSQFKNWTTPKAANNILELFYMNKNNLLSKKSHHFIWKVMRETKTGAHRLRGLLPKNTLIAHKTGSSGTNKQGITAAVNDIGIVFLPNGSYYFISVFVTESTENEATNEKIIADINKEAWEYFNGNRSL</sequence>
<comment type="catalytic activity">
    <reaction evidence="1 6">
        <text>a beta-lactam + H2O = a substituted beta-amino acid</text>
        <dbReference type="Rhea" id="RHEA:20401"/>
        <dbReference type="ChEBI" id="CHEBI:15377"/>
        <dbReference type="ChEBI" id="CHEBI:35627"/>
        <dbReference type="ChEBI" id="CHEBI:140347"/>
        <dbReference type="EC" id="3.5.2.6"/>
    </reaction>
</comment>
<dbReference type="PANTHER" id="PTHR35333">
    <property type="entry name" value="BETA-LACTAMASE"/>
    <property type="match status" value="1"/>
</dbReference>
<gene>
    <name evidence="9" type="ORF">SAMN04488511_102194</name>
</gene>
<dbReference type="GO" id="GO:0008800">
    <property type="term" value="F:beta-lactamase activity"/>
    <property type="evidence" value="ECO:0007669"/>
    <property type="project" value="UniProtKB-UniRule"/>
</dbReference>
<dbReference type="PRINTS" id="PR00118">
    <property type="entry name" value="BLACTAMASEA"/>
</dbReference>
<dbReference type="Proteomes" id="UP000198836">
    <property type="component" value="Unassembled WGS sequence"/>
</dbReference>
<feature type="chain" id="PRO_5011588841" description="Beta-lactamase" evidence="7">
    <location>
        <begin position="22"/>
        <end position="301"/>
    </location>
</feature>
<evidence type="ECO:0000256" key="3">
    <source>
        <dbReference type="ARBA" id="ARBA00012865"/>
    </source>
</evidence>
<name>A0A1I0SQ47_9SPHI</name>
<comment type="similarity">
    <text evidence="2 6">Belongs to the class-A beta-lactamase family.</text>
</comment>
<dbReference type="NCBIfam" id="NF033103">
    <property type="entry name" value="bla_class_A"/>
    <property type="match status" value="1"/>
</dbReference>
<keyword evidence="10" id="KW-1185">Reference proteome</keyword>
<dbReference type="PANTHER" id="PTHR35333:SF3">
    <property type="entry name" value="BETA-LACTAMASE-TYPE TRANSPEPTIDASE FOLD CONTAINING PROTEIN"/>
    <property type="match status" value="1"/>
</dbReference>
<keyword evidence="5 6" id="KW-0046">Antibiotic resistance</keyword>
<feature type="signal peptide" evidence="7">
    <location>
        <begin position="1"/>
        <end position="21"/>
    </location>
</feature>
<dbReference type="NCBIfam" id="NF012099">
    <property type="entry name" value="SubclassA2"/>
    <property type="match status" value="1"/>
</dbReference>
<keyword evidence="7" id="KW-0732">Signal</keyword>
<organism evidence="9 10">
    <name type="scientific">Pedobacter suwonensis</name>
    <dbReference type="NCBI Taxonomy" id="332999"/>
    <lineage>
        <taxon>Bacteria</taxon>
        <taxon>Pseudomonadati</taxon>
        <taxon>Bacteroidota</taxon>
        <taxon>Sphingobacteriia</taxon>
        <taxon>Sphingobacteriales</taxon>
        <taxon>Sphingobacteriaceae</taxon>
        <taxon>Pedobacter</taxon>
    </lineage>
</organism>
<evidence type="ECO:0000256" key="1">
    <source>
        <dbReference type="ARBA" id="ARBA00001526"/>
    </source>
</evidence>
<dbReference type="InterPro" id="IPR045155">
    <property type="entry name" value="Beta-lactam_cat"/>
</dbReference>
<evidence type="ECO:0000256" key="5">
    <source>
        <dbReference type="ARBA" id="ARBA00023251"/>
    </source>
</evidence>
<keyword evidence="4 6" id="KW-0378">Hydrolase</keyword>
<evidence type="ECO:0000256" key="6">
    <source>
        <dbReference type="RuleBase" id="RU361140"/>
    </source>
</evidence>
<dbReference type="RefSeq" id="WP_090980354.1">
    <property type="nucleotide sequence ID" value="NZ_FOJM01000002.1"/>
</dbReference>
<dbReference type="EC" id="3.5.2.6" evidence="3 6"/>